<dbReference type="AlphaFoldDB" id="A0A133V024"/>
<keyword evidence="9" id="KW-1185">Reference proteome</keyword>
<dbReference type="NCBIfam" id="NF006248">
    <property type="entry name" value="PRK08386.1"/>
    <property type="match status" value="1"/>
</dbReference>
<dbReference type="PANTHER" id="PTHR33932">
    <property type="entry name" value="NA(+)/H(+) ANTIPORTER SUBUNIT B"/>
    <property type="match status" value="1"/>
</dbReference>
<evidence type="ECO:0000256" key="1">
    <source>
        <dbReference type="ARBA" id="ARBA00004651"/>
    </source>
</evidence>
<evidence type="ECO:0000256" key="2">
    <source>
        <dbReference type="ARBA" id="ARBA00022475"/>
    </source>
</evidence>
<comment type="caution">
    <text evidence="8">The sequence shown here is derived from an EMBL/GenBank/DDBJ whole genome shotgun (WGS) entry which is preliminary data.</text>
</comment>
<evidence type="ECO:0000256" key="4">
    <source>
        <dbReference type="ARBA" id="ARBA00022989"/>
    </source>
</evidence>
<protein>
    <recommendedName>
        <fullName evidence="7">Na+/H+ antiporter MnhB subunit-related protein domain-containing protein</fullName>
    </recommendedName>
</protein>
<evidence type="ECO:0000313" key="9">
    <source>
        <dbReference type="Proteomes" id="UP000070520"/>
    </source>
</evidence>
<keyword evidence="4 6" id="KW-1133">Transmembrane helix</keyword>
<dbReference type="Pfam" id="PF04039">
    <property type="entry name" value="MnhB"/>
    <property type="match status" value="1"/>
</dbReference>
<evidence type="ECO:0000259" key="7">
    <source>
        <dbReference type="Pfam" id="PF04039"/>
    </source>
</evidence>
<dbReference type="PANTHER" id="PTHR33932:SF4">
    <property type="entry name" value="NA(+)_H(+) ANTIPORTER SUBUNIT B"/>
    <property type="match status" value="1"/>
</dbReference>
<dbReference type="InterPro" id="IPR050622">
    <property type="entry name" value="CPA3_antiporter_subunitB"/>
</dbReference>
<gene>
    <name evidence="8" type="ORF">AKJ42_02495</name>
</gene>
<comment type="subcellular location">
    <subcellularLocation>
        <location evidence="1">Cell membrane</location>
        <topology evidence="1">Multi-pass membrane protein</topology>
    </subcellularLocation>
</comment>
<feature type="transmembrane region" description="Helical" evidence="6">
    <location>
        <begin position="116"/>
        <end position="137"/>
    </location>
</feature>
<feature type="transmembrane region" description="Helical" evidence="6">
    <location>
        <begin position="12"/>
        <end position="33"/>
    </location>
</feature>
<accession>A0A133V024</accession>
<evidence type="ECO:0000313" key="8">
    <source>
        <dbReference type="EMBL" id="KXA99787.1"/>
    </source>
</evidence>
<feature type="transmembrane region" description="Helical" evidence="6">
    <location>
        <begin position="39"/>
        <end position="58"/>
    </location>
</feature>
<name>A0A133V024_9EURY</name>
<feature type="domain" description="Na+/H+ antiporter MnhB subunit-related protein" evidence="7">
    <location>
        <begin position="8"/>
        <end position="130"/>
    </location>
</feature>
<dbReference type="InterPro" id="IPR007182">
    <property type="entry name" value="MnhB"/>
</dbReference>
<keyword evidence="5 6" id="KW-0472">Membrane</keyword>
<proteinExistence type="predicted"/>
<sequence>MKRGMTLIVRTVSRLLFPFMFLFGIYIVLHGHLTPGGGFPGGVIIAASIVMLLLAYGYERAQETIGALEAEVAESIGGLILVGLGLVGAIISVAFLKEVLPLGTIGNLFSAGNLPILNIGVSIKVAAGFVTIFYAMLGLRGEE</sequence>
<keyword evidence="3 6" id="KW-0812">Transmembrane</keyword>
<dbReference type="GO" id="GO:0005886">
    <property type="term" value="C:plasma membrane"/>
    <property type="evidence" value="ECO:0007669"/>
    <property type="project" value="UniProtKB-SubCell"/>
</dbReference>
<dbReference type="Proteomes" id="UP000070520">
    <property type="component" value="Unassembled WGS sequence"/>
</dbReference>
<reference evidence="8 9" key="1">
    <citation type="journal article" date="2016" name="Sci. Rep.">
        <title>Metabolic traits of an uncultured archaeal lineage -MSBL1- from brine pools of the Red Sea.</title>
        <authorList>
            <person name="Mwirichia R."/>
            <person name="Alam I."/>
            <person name="Rashid M."/>
            <person name="Vinu M."/>
            <person name="Ba-Alawi W."/>
            <person name="Anthony Kamau A."/>
            <person name="Kamanda Ngugi D."/>
            <person name="Goker M."/>
            <person name="Klenk H.P."/>
            <person name="Bajic V."/>
            <person name="Stingl U."/>
        </authorList>
    </citation>
    <scope>NUCLEOTIDE SEQUENCE [LARGE SCALE GENOMIC DNA]</scope>
    <source>
        <strain evidence="8">SCGC-AAA261C02</strain>
    </source>
</reference>
<evidence type="ECO:0000256" key="6">
    <source>
        <dbReference type="SAM" id="Phobius"/>
    </source>
</evidence>
<feature type="transmembrane region" description="Helical" evidence="6">
    <location>
        <begin position="78"/>
        <end position="96"/>
    </location>
</feature>
<keyword evidence="2" id="KW-1003">Cell membrane</keyword>
<organism evidence="8 9">
    <name type="scientific">candidate division MSBL1 archaeon SCGC-AAA261C02</name>
    <dbReference type="NCBI Taxonomy" id="1698272"/>
    <lineage>
        <taxon>Archaea</taxon>
        <taxon>Methanobacteriati</taxon>
        <taxon>Methanobacteriota</taxon>
        <taxon>candidate division MSBL1</taxon>
    </lineage>
</organism>
<dbReference type="EMBL" id="LHXW01000024">
    <property type="protein sequence ID" value="KXA99787.1"/>
    <property type="molecule type" value="Genomic_DNA"/>
</dbReference>
<evidence type="ECO:0000256" key="5">
    <source>
        <dbReference type="ARBA" id="ARBA00023136"/>
    </source>
</evidence>
<evidence type="ECO:0000256" key="3">
    <source>
        <dbReference type="ARBA" id="ARBA00022692"/>
    </source>
</evidence>